<comment type="similarity">
    <text evidence="1 8">Belongs to the glycosyl hydrolase 1 family.</text>
</comment>
<organism evidence="10 11">
    <name type="scientific">Popillia japonica</name>
    <name type="common">Japanese beetle</name>
    <dbReference type="NCBI Taxonomy" id="7064"/>
    <lineage>
        <taxon>Eukaryota</taxon>
        <taxon>Metazoa</taxon>
        <taxon>Ecdysozoa</taxon>
        <taxon>Arthropoda</taxon>
        <taxon>Hexapoda</taxon>
        <taxon>Insecta</taxon>
        <taxon>Pterygota</taxon>
        <taxon>Neoptera</taxon>
        <taxon>Endopterygota</taxon>
        <taxon>Coleoptera</taxon>
        <taxon>Polyphaga</taxon>
        <taxon>Scarabaeiformia</taxon>
        <taxon>Scarabaeidae</taxon>
        <taxon>Rutelinae</taxon>
        <taxon>Popillia</taxon>
    </lineage>
</organism>
<evidence type="ECO:0000256" key="7">
    <source>
        <dbReference type="PROSITE-ProRule" id="PRU10055"/>
    </source>
</evidence>
<evidence type="ECO:0000256" key="2">
    <source>
        <dbReference type="ARBA" id="ARBA00011738"/>
    </source>
</evidence>
<evidence type="ECO:0000256" key="9">
    <source>
        <dbReference type="RuleBase" id="RU004468"/>
    </source>
</evidence>
<dbReference type="GO" id="GO:0005975">
    <property type="term" value="P:carbohydrate metabolic process"/>
    <property type="evidence" value="ECO:0007669"/>
    <property type="project" value="InterPro"/>
</dbReference>
<keyword evidence="11" id="KW-1185">Reference proteome</keyword>
<dbReference type="EMBL" id="JASPKY010000519">
    <property type="protein sequence ID" value="KAK9694180.1"/>
    <property type="molecule type" value="Genomic_DNA"/>
</dbReference>
<comment type="subunit">
    <text evidence="2">Homodimer.</text>
</comment>
<comment type="caution">
    <text evidence="10">The sequence shown here is derived from an EMBL/GenBank/DDBJ whole genome shotgun (WGS) entry which is preliminary data.</text>
</comment>
<evidence type="ECO:0000256" key="8">
    <source>
        <dbReference type="RuleBase" id="RU003690"/>
    </source>
</evidence>
<keyword evidence="5" id="KW-0325">Glycoprotein</keyword>
<gene>
    <name evidence="10" type="ORF">QE152_g33721</name>
</gene>
<dbReference type="Gene3D" id="3.20.20.80">
    <property type="entry name" value="Glycosidases"/>
    <property type="match status" value="1"/>
</dbReference>
<evidence type="ECO:0000256" key="5">
    <source>
        <dbReference type="ARBA" id="ARBA00023180"/>
    </source>
</evidence>
<dbReference type="InterPro" id="IPR017853">
    <property type="entry name" value="GH"/>
</dbReference>
<evidence type="ECO:0000256" key="3">
    <source>
        <dbReference type="ARBA" id="ARBA00012744"/>
    </source>
</evidence>
<evidence type="ECO:0000256" key="6">
    <source>
        <dbReference type="ARBA" id="ARBA00023295"/>
    </source>
</evidence>
<accession>A0AAW1IW51</accession>
<name>A0AAW1IW51_POPJA</name>
<dbReference type="PANTHER" id="PTHR10353">
    <property type="entry name" value="GLYCOSYL HYDROLASE"/>
    <property type="match status" value="1"/>
</dbReference>
<dbReference type="GO" id="GO:0008422">
    <property type="term" value="F:beta-glucosidase activity"/>
    <property type="evidence" value="ECO:0007669"/>
    <property type="project" value="TreeGrafter"/>
</dbReference>
<dbReference type="PROSITE" id="PS00572">
    <property type="entry name" value="GLYCOSYL_HYDROL_F1_1"/>
    <property type="match status" value="1"/>
</dbReference>
<dbReference type="InterPro" id="IPR033132">
    <property type="entry name" value="GH_1_N_CS"/>
</dbReference>
<dbReference type="Proteomes" id="UP001458880">
    <property type="component" value="Unassembled WGS sequence"/>
</dbReference>
<dbReference type="PANTHER" id="PTHR10353:SF36">
    <property type="entry name" value="LP05116P"/>
    <property type="match status" value="1"/>
</dbReference>
<reference evidence="10 11" key="1">
    <citation type="journal article" date="2024" name="BMC Genomics">
        <title>De novo assembly and annotation of Popillia japonica's genome with initial clues to its potential as an invasive pest.</title>
        <authorList>
            <person name="Cucini C."/>
            <person name="Boschi S."/>
            <person name="Funari R."/>
            <person name="Cardaioli E."/>
            <person name="Iannotti N."/>
            <person name="Marturano G."/>
            <person name="Paoli F."/>
            <person name="Bruttini M."/>
            <person name="Carapelli A."/>
            <person name="Frati F."/>
            <person name="Nardi F."/>
        </authorList>
    </citation>
    <scope>NUCLEOTIDE SEQUENCE [LARGE SCALE GENOMIC DNA]</scope>
    <source>
        <strain evidence="10">DMR45628</strain>
    </source>
</reference>
<dbReference type="InterPro" id="IPR018120">
    <property type="entry name" value="Glyco_hydro_1_AS"/>
</dbReference>
<dbReference type="PRINTS" id="PR00131">
    <property type="entry name" value="GLHYDRLASE1"/>
</dbReference>
<keyword evidence="4 9" id="KW-0378">Hydrolase</keyword>
<evidence type="ECO:0000256" key="1">
    <source>
        <dbReference type="ARBA" id="ARBA00010838"/>
    </source>
</evidence>
<evidence type="ECO:0000256" key="4">
    <source>
        <dbReference type="ARBA" id="ARBA00022801"/>
    </source>
</evidence>
<keyword evidence="6 9" id="KW-0326">Glycosidase</keyword>
<dbReference type="AlphaFoldDB" id="A0AAW1IW51"/>
<dbReference type="InterPro" id="IPR001360">
    <property type="entry name" value="Glyco_hydro_1"/>
</dbReference>
<dbReference type="FunFam" id="3.20.20.80:FF:000013">
    <property type="entry name" value="lactase-phlorizin hydrolase"/>
    <property type="match status" value="1"/>
</dbReference>
<dbReference type="EC" id="3.2.1.21" evidence="3"/>
<protein>
    <recommendedName>
        <fullName evidence="3">beta-glucosidase</fullName>
        <ecNumber evidence="3">3.2.1.21</ecNumber>
    </recommendedName>
</protein>
<dbReference type="SUPFAM" id="SSF51445">
    <property type="entry name" value="(Trans)glycosidases"/>
    <property type="match status" value="1"/>
</dbReference>
<evidence type="ECO:0000313" key="10">
    <source>
        <dbReference type="EMBL" id="KAK9694180.1"/>
    </source>
</evidence>
<evidence type="ECO:0000313" key="11">
    <source>
        <dbReference type="Proteomes" id="UP001458880"/>
    </source>
</evidence>
<feature type="active site" description="Nucleophile" evidence="7">
    <location>
        <position position="404"/>
    </location>
</feature>
<dbReference type="PROSITE" id="PS00653">
    <property type="entry name" value="GLYCOSYL_HYDROL_F1_2"/>
    <property type="match status" value="1"/>
</dbReference>
<proteinExistence type="inferred from homology"/>
<dbReference type="Pfam" id="PF00232">
    <property type="entry name" value="Glyco_hydro_1"/>
    <property type="match status" value="1"/>
</dbReference>
<sequence length="516" mass="59440">MLVESMVFTVMKSLVFLYSLICVCYGREYTFPADFQFGTGTSAYQVEGAWNVGGKGESNWDRLTHTNPEAIADQSNGDIACDTYSKTKQDVQLLKFLGVDFYRFSISWTRILPNGKTDYINPDGIRYYSDLIDELLANNITPMVTMYHWDLPQTLEEEGGWTNLALVDYFTEYANILFERFGDRVKTWITFNEASHICHFGYGGDLIAPMLKDKVAAYQCGKTVILAHAKVYHLYNERYREVQKGRIGISQHIIWFDPMEKYYKDVNAAQSALEYTFGWLVHPIFTKKGGYPPTMIASVEAASKKDNLPSSRLVDLTTEEIELIKGTADFLGVNHYTTASCSHIGDEEIHPGLFYYADADASCVSDFTEEGAASFWLKVIPSGFRKALNWIKDQYNNPEVIITENGFSNFGHLINDCRRIYYYNAYLEELLKAVHEDGCKVTGFTAWSFMDNFEWRSGYFERFGLFAVDFEKPDRPRTAKMSAHIYKHILRERKIDWKYTPEGFPECEWLRVKDEL</sequence>